<keyword evidence="4" id="KW-0809">Transit peptide</keyword>
<dbReference type="GO" id="GO:0003677">
    <property type="term" value="F:DNA binding"/>
    <property type="evidence" value="ECO:0007669"/>
    <property type="project" value="UniProtKB-UniRule"/>
</dbReference>
<keyword evidence="15" id="KW-0175">Coiled coil</keyword>
<evidence type="ECO:0000256" key="11">
    <source>
        <dbReference type="ARBA" id="ARBA00040582"/>
    </source>
</evidence>
<evidence type="ECO:0000256" key="5">
    <source>
        <dbReference type="ARBA" id="ARBA00023015"/>
    </source>
</evidence>
<accession>A0A6A1Q7V9</accession>
<name>A0A6A1Q7V9_BALPH</name>
<evidence type="ECO:0000256" key="3">
    <source>
        <dbReference type="ARBA" id="ARBA00022737"/>
    </source>
</evidence>
<dbReference type="PROSITE" id="PS50118">
    <property type="entry name" value="HMG_BOX_2"/>
    <property type="match status" value="1"/>
</dbReference>
<comment type="function">
    <text evidence="12">Binds to the mitochondrial light strand promoter and functions in mitochondrial transcription regulation. Component of the mitochondrial transcription initiation complex, composed at least of TFB2M, TFAM and POLRMT that is required for basal transcription of mitochondrial DNA. In this complex, TFAM recruits POLRMT to a specific promoter whereas TFB2M induces structural changes in POLRMT to enable promoter opening and trapping of the DNA non-template strand. Required for accurate and efficient promoter recognition by the mitochondrial RNA polymerase. Promotes transcription initiation from the HSP1 and the light strand promoter by binding immediately upstream of transcriptional start sites. Is able to unwind DNA. Bends the mitochondrial light strand promoter DNA into a U-turn shape via its HMG boxes. Required for maintenance of normal levels of mitochondrial DNA. May play a role in organizing and compacting mitochondrial DNA.</text>
</comment>
<comment type="subcellular location">
    <subcellularLocation>
        <location evidence="1">Mitochondrion matrix</location>
        <location evidence="1">Mitochondrion nucleoid</location>
    </subcellularLocation>
</comment>
<keyword evidence="10" id="KW-1135">Mitochondrion nucleoid</keyword>
<keyword evidence="9" id="KW-0804">Transcription</keyword>
<evidence type="ECO:0000313" key="17">
    <source>
        <dbReference type="EMBL" id="KAB0404532.1"/>
    </source>
</evidence>
<evidence type="ECO:0000256" key="10">
    <source>
        <dbReference type="ARBA" id="ARBA00023271"/>
    </source>
</evidence>
<dbReference type="FunFam" id="1.10.30.10:FF:000043">
    <property type="entry name" value="Transcription factor A, mitochondrial"/>
    <property type="match status" value="1"/>
</dbReference>
<dbReference type="PANTHER" id="PTHR48112">
    <property type="entry name" value="HIGH MOBILITY GROUP PROTEIN DSP1"/>
    <property type="match status" value="1"/>
</dbReference>
<keyword evidence="8" id="KW-0010">Activator</keyword>
<dbReference type="AlphaFoldDB" id="A0A6A1Q7V9"/>
<evidence type="ECO:0000256" key="2">
    <source>
        <dbReference type="ARBA" id="ARBA00022553"/>
    </source>
</evidence>
<evidence type="ECO:0000313" key="18">
    <source>
        <dbReference type="Proteomes" id="UP000437017"/>
    </source>
</evidence>
<dbReference type="Gene3D" id="1.10.30.10">
    <property type="entry name" value="High mobility group box domain"/>
    <property type="match status" value="2"/>
</dbReference>
<evidence type="ECO:0000256" key="12">
    <source>
        <dbReference type="ARBA" id="ARBA00045216"/>
    </source>
</evidence>
<feature type="DNA-binding region" description="HMG box" evidence="14">
    <location>
        <begin position="189"/>
        <end position="251"/>
    </location>
</feature>
<evidence type="ECO:0000256" key="4">
    <source>
        <dbReference type="ARBA" id="ARBA00022946"/>
    </source>
</evidence>
<evidence type="ECO:0000259" key="16">
    <source>
        <dbReference type="PROSITE" id="PS50118"/>
    </source>
</evidence>
<comment type="subunit">
    <text evidence="13">Monomer; binds DNA as a monomer. Homodimer. Component of the mitochondrial transcription initiation complex, composed at least of TFB2M, TFAM and POLRMT. In this complex TFAM recruits POLRMT to the promoter whereas TFB2M induces structural changes in POLRMT to enable promoter opening and trapping of the DNA non-template strand. Upon metabolic stress, forms a complex composed of FOXO3, SIRT3, TFAM and POLRMT. Interacts with TFB1M and TFB2M. Interacts with CLPX; this enhances DNA-binding.</text>
</comment>
<evidence type="ECO:0000256" key="15">
    <source>
        <dbReference type="SAM" id="Coils"/>
    </source>
</evidence>
<evidence type="ECO:0000256" key="1">
    <source>
        <dbReference type="ARBA" id="ARBA00004436"/>
    </source>
</evidence>
<gene>
    <name evidence="17" type="ORF">E2I00_013193</name>
</gene>
<dbReference type="GO" id="GO:0005634">
    <property type="term" value="C:nucleus"/>
    <property type="evidence" value="ECO:0007669"/>
    <property type="project" value="UniProtKB-UniRule"/>
</dbReference>
<keyword evidence="7" id="KW-0496">Mitochondrion</keyword>
<evidence type="ECO:0000256" key="6">
    <source>
        <dbReference type="ARBA" id="ARBA00023125"/>
    </source>
</evidence>
<dbReference type="SUPFAM" id="SSF47095">
    <property type="entry name" value="HMG-box"/>
    <property type="match status" value="2"/>
</dbReference>
<feature type="domain" description="HMG box" evidence="16">
    <location>
        <begin position="189"/>
        <end position="251"/>
    </location>
</feature>
<feature type="coiled-coil region" evidence="15">
    <location>
        <begin position="134"/>
        <end position="180"/>
    </location>
</feature>
<protein>
    <recommendedName>
        <fullName evidence="11">Transcription factor A, mitochondrial</fullName>
    </recommendedName>
</protein>
<reference evidence="17 18" key="1">
    <citation type="journal article" date="2019" name="PLoS ONE">
        <title>Genomic analyses reveal an absence of contemporary introgressive admixture between fin whales and blue whales, despite known hybrids.</title>
        <authorList>
            <person name="Westbury M.V."/>
            <person name="Petersen B."/>
            <person name="Lorenzen E.D."/>
        </authorList>
    </citation>
    <scope>NUCLEOTIDE SEQUENCE [LARGE SCALE GENOMIC DNA]</scope>
    <source>
        <strain evidence="17">FinWhale-01</strain>
    </source>
</reference>
<dbReference type="EMBL" id="SGJD01000577">
    <property type="protein sequence ID" value="KAB0404532.1"/>
    <property type="molecule type" value="Genomic_DNA"/>
</dbReference>
<keyword evidence="2" id="KW-0597">Phosphoprotein</keyword>
<dbReference type="Pfam" id="PF09011">
    <property type="entry name" value="HMG_box_2"/>
    <property type="match status" value="1"/>
</dbReference>
<proteinExistence type="predicted"/>
<dbReference type="InterPro" id="IPR009071">
    <property type="entry name" value="HMG_box_dom"/>
</dbReference>
<keyword evidence="3" id="KW-0677">Repeat</keyword>
<comment type="caution">
    <text evidence="17">The sequence shown here is derived from an EMBL/GenBank/DDBJ whole genome shotgun (WGS) entry which is preliminary data.</text>
</comment>
<keyword evidence="6 14" id="KW-0238">DNA-binding</keyword>
<keyword evidence="18" id="KW-1185">Reference proteome</keyword>
<evidence type="ECO:0000256" key="7">
    <source>
        <dbReference type="ARBA" id="ARBA00023128"/>
    </source>
</evidence>
<keyword evidence="5" id="KW-0805">Transcription regulation</keyword>
<evidence type="ECO:0000256" key="14">
    <source>
        <dbReference type="PROSITE-ProRule" id="PRU00267"/>
    </source>
</evidence>
<dbReference type="OrthoDB" id="5550281at2759"/>
<organism evidence="17 18">
    <name type="scientific">Balaenoptera physalus</name>
    <name type="common">Fin whale</name>
    <name type="synonym">Balaena physalus</name>
    <dbReference type="NCBI Taxonomy" id="9770"/>
    <lineage>
        <taxon>Eukaryota</taxon>
        <taxon>Metazoa</taxon>
        <taxon>Chordata</taxon>
        <taxon>Craniata</taxon>
        <taxon>Vertebrata</taxon>
        <taxon>Euteleostomi</taxon>
        <taxon>Mammalia</taxon>
        <taxon>Eutheria</taxon>
        <taxon>Laurasiatheria</taxon>
        <taxon>Artiodactyla</taxon>
        <taxon>Whippomorpha</taxon>
        <taxon>Cetacea</taxon>
        <taxon>Mysticeti</taxon>
        <taxon>Balaenopteridae</taxon>
        <taxon>Balaenoptera</taxon>
    </lineage>
</organism>
<dbReference type="GO" id="GO:0006357">
    <property type="term" value="P:regulation of transcription by RNA polymerase II"/>
    <property type="evidence" value="ECO:0007669"/>
    <property type="project" value="TreeGrafter"/>
</dbReference>
<dbReference type="GO" id="GO:0042645">
    <property type="term" value="C:mitochondrial nucleoid"/>
    <property type="evidence" value="ECO:0007669"/>
    <property type="project" value="UniProtKB-SubCell"/>
</dbReference>
<sequence>PLLKTDFHDVHKRKPRIQNYSDIQSLDNFLIPFAMHFRKTLSSEFPQLPKQTSFPAVKHVVIAGAVLLRQWGVLSALGKPGADLCAGCGRRLRSPFSFANVPSCFSSNMSGYPRKPMTSYLRREHPDSEKKIYKDAYRAECQAYKEEINRIQEQLTPSQMVSLEKEIMQKRLKKKALIEKRELTMLGKPKRPRSTYNIFIAERFQEPKDGTSQVKLKTVSENWKNLSSSLKQVYTQLAKDEKVRYCNEMKS</sequence>
<dbReference type="Proteomes" id="UP000437017">
    <property type="component" value="Unassembled WGS sequence"/>
</dbReference>
<dbReference type="InterPro" id="IPR036910">
    <property type="entry name" value="HMG_box_dom_sf"/>
</dbReference>
<evidence type="ECO:0000256" key="9">
    <source>
        <dbReference type="ARBA" id="ARBA00023163"/>
    </source>
</evidence>
<dbReference type="SMART" id="SM00398">
    <property type="entry name" value="HMG"/>
    <property type="match status" value="1"/>
</dbReference>
<dbReference type="InterPro" id="IPR050342">
    <property type="entry name" value="HMGB"/>
</dbReference>
<evidence type="ECO:0000256" key="8">
    <source>
        <dbReference type="ARBA" id="ARBA00023159"/>
    </source>
</evidence>
<feature type="non-terminal residue" evidence="17">
    <location>
        <position position="1"/>
    </location>
</feature>
<dbReference type="PANTHER" id="PTHR48112:SF36">
    <property type="entry name" value="TRANSCRIPTION FACTOR A, MITOCHONDRIAL"/>
    <property type="match status" value="1"/>
</dbReference>
<evidence type="ECO:0000256" key="13">
    <source>
        <dbReference type="ARBA" id="ARBA00046467"/>
    </source>
</evidence>
<keyword evidence="14" id="KW-0539">Nucleus</keyword>